<dbReference type="Proteomes" id="UP000823918">
    <property type="component" value="Unassembled WGS sequence"/>
</dbReference>
<protein>
    <submittedName>
        <fullName evidence="2">Uncharacterized protein</fullName>
    </submittedName>
</protein>
<reference evidence="2" key="2">
    <citation type="submission" date="2021-04" db="EMBL/GenBank/DDBJ databases">
        <authorList>
            <person name="Gilroy R."/>
        </authorList>
    </citation>
    <scope>NUCLEOTIDE SEQUENCE</scope>
    <source>
        <strain evidence="2">5933</strain>
    </source>
</reference>
<evidence type="ECO:0000256" key="1">
    <source>
        <dbReference type="SAM" id="Phobius"/>
    </source>
</evidence>
<evidence type="ECO:0000313" key="2">
    <source>
        <dbReference type="EMBL" id="HJC71970.1"/>
    </source>
</evidence>
<organism evidence="2 3">
    <name type="scientific">Candidatus Ruthenibacterium merdavium</name>
    <dbReference type="NCBI Taxonomy" id="2838752"/>
    <lineage>
        <taxon>Bacteria</taxon>
        <taxon>Bacillati</taxon>
        <taxon>Bacillota</taxon>
        <taxon>Clostridia</taxon>
        <taxon>Eubacteriales</taxon>
        <taxon>Oscillospiraceae</taxon>
        <taxon>Ruthenibacterium</taxon>
    </lineage>
</organism>
<name>A0A9D2Q6U6_9FIRM</name>
<proteinExistence type="predicted"/>
<dbReference type="AlphaFoldDB" id="A0A9D2Q6U6"/>
<dbReference type="EMBL" id="DWWA01000020">
    <property type="protein sequence ID" value="HJC71970.1"/>
    <property type="molecule type" value="Genomic_DNA"/>
</dbReference>
<keyword evidence="1" id="KW-0812">Transmembrane</keyword>
<gene>
    <name evidence="2" type="ORF">H9698_04145</name>
</gene>
<accession>A0A9D2Q6U6</accession>
<comment type="caution">
    <text evidence="2">The sequence shown here is derived from an EMBL/GenBank/DDBJ whole genome shotgun (WGS) entry which is preliminary data.</text>
</comment>
<feature type="transmembrane region" description="Helical" evidence="1">
    <location>
        <begin position="42"/>
        <end position="63"/>
    </location>
</feature>
<evidence type="ECO:0000313" key="3">
    <source>
        <dbReference type="Proteomes" id="UP000823918"/>
    </source>
</evidence>
<sequence length="156" mass="17681">MLEVIVVIVIIAAIASSRKKKRPMEAGDFAAFQERRERSARVKTIIGVVFLVISVLVWVAVLLSPPKEGSLDDYNMQKLEELSQQGLILETDTTEENYNSVQSRLSYSGATAEEYEHFWQAIDSARFTREAEFWSGMTPLIEEADAYMQNALMRAQ</sequence>
<keyword evidence="1" id="KW-0472">Membrane</keyword>
<reference evidence="2" key="1">
    <citation type="journal article" date="2021" name="PeerJ">
        <title>Extensive microbial diversity within the chicken gut microbiome revealed by metagenomics and culture.</title>
        <authorList>
            <person name="Gilroy R."/>
            <person name="Ravi A."/>
            <person name="Getino M."/>
            <person name="Pursley I."/>
            <person name="Horton D.L."/>
            <person name="Alikhan N.F."/>
            <person name="Baker D."/>
            <person name="Gharbi K."/>
            <person name="Hall N."/>
            <person name="Watson M."/>
            <person name="Adriaenssens E.M."/>
            <person name="Foster-Nyarko E."/>
            <person name="Jarju S."/>
            <person name="Secka A."/>
            <person name="Antonio M."/>
            <person name="Oren A."/>
            <person name="Chaudhuri R.R."/>
            <person name="La Ragione R."/>
            <person name="Hildebrand F."/>
            <person name="Pallen M.J."/>
        </authorList>
    </citation>
    <scope>NUCLEOTIDE SEQUENCE</scope>
    <source>
        <strain evidence="2">5933</strain>
    </source>
</reference>
<keyword evidence="1" id="KW-1133">Transmembrane helix</keyword>